<dbReference type="InterPro" id="IPR002219">
    <property type="entry name" value="PKC_DAG/PE"/>
</dbReference>
<organism evidence="5 6">
    <name type="scientific">Trema orientale</name>
    <name type="common">Charcoal tree</name>
    <name type="synonym">Celtis orientalis</name>
    <dbReference type="NCBI Taxonomy" id="63057"/>
    <lineage>
        <taxon>Eukaryota</taxon>
        <taxon>Viridiplantae</taxon>
        <taxon>Streptophyta</taxon>
        <taxon>Embryophyta</taxon>
        <taxon>Tracheophyta</taxon>
        <taxon>Spermatophyta</taxon>
        <taxon>Magnoliopsida</taxon>
        <taxon>eudicotyledons</taxon>
        <taxon>Gunneridae</taxon>
        <taxon>Pentapetalae</taxon>
        <taxon>rosids</taxon>
        <taxon>fabids</taxon>
        <taxon>Rosales</taxon>
        <taxon>Cannabaceae</taxon>
        <taxon>Trema</taxon>
    </lineage>
</organism>
<dbReference type="Pfam" id="PF03107">
    <property type="entry name" value="C1_2"/>
    <property type="match status" value="2"/>
</dbReference>
<dbReference type="STRING" id="63057.A0A2P5F4E3"/>
<evidence type="ECO:0000313" key="5">
    <source>
        <dbReference type="EMBL" id="PON92654.1"/>
    </source>
</evidence>
<dbReference type="PANTHER" id="PTHR46288">
    <property type="entry name" value="PHORBOL-ESTER/DAG-TYPE DOMAIN-CONTAINING PROTEIN"/>
    <property type="match status" value="1"/>
</dbReference>
<comment type="caution">
    <text evidence="5">The sequence shown here is derived from an EMBL/GenBank/DDBJ whole genome shotgun (WGS) entry which is preliminary data.</text>
</comment>
<feature type="domain" description="Phorbol-ester/DAG-type" evidence="4">
    <location>
        <begin position="11"/>
        <end position="60"/>
    </location>
</feature>
<name>A0A2P5F4E3_TREOI</name>
<dbReference type="AlphaFoldDB" id="A0A2P5F4E3"/>
<dbReference type="EMBL" id="JXTC01000063">
    <property type="protein sequence ID" value="PON92654.1"/>
    <property type="molecule type" value="Genomic_DNA"/>
</dbReference>
<keyword evidence="5" id="KW-0418">Kinase</keyword>
<dbReference type="InterPro" id="IPR004146">
    <property type="entry name" value="DC1"/>
</dbReference>
<keyword evidence="3" id="KW-0862">Zinc</keyword>
<dbReference type="GO" id="GO:0016301">
    <property type="term" value="F:kinase activity"/>
    <property type="evidence" value="ECO:0007669"/>
    <property type="project" value="UniProtKB-KW"/>
</dbReference>
<dbReference type="Proteomes" id="UP000237000">
    <property type="component" value="Unassembled WGS sequence"/>
</dbReference>
<keyword evidence="6" id="KW-1185">Reference proteome</keyword>
<dbReference type="PROSITE" id="PS00479">
    <property type="entry name" value="ZF_DAG_PE_1"/>
    <property type="match status" value="1"/>
</dbReference>
<proteinExistence type="predicted"/>
<keyword evidence="2" id="KW-0677">Repeat</keyword>
<reference evidence="6" key="1">
    <citation type="submission" date="2016-06" db="EMBL/GenBank/DDBJ databases">
        <title>Parallel loss of symbiosis genes in relatives of nitrogen-fixing non-legume Parasponia.</title>
        <authorList>
            <person name="Van Velzen R."/>
            <person name="Holmer R."/>
            <person name="Bu F."/>
            <person name="Rutten L."/>
            <person name="Van Zeijl A."/>
            <person name="Liu W."/>
            <person name="Santuari L."/>
            <person name="Cao Q."/>
            <person name="Sharma T."/>
            <person name="Shen D."/>
            <person name="Roswanjaya Y."/>
            <person name="Wardhani T."/>
            <person name="Kalhor M.S."/>
            <person name="Jansen J."/>
            <person name="Van den Hoogen J."/>
            <person name="Gungor B."/>
            <person name="Hartog M."/>
            <person name="Hontelez J."/>
            <person name="Verver J."/>
            <person name="Yang W.-C."/>
            <person name="Schijlen E."/>
            <person name="Repin R."/>
            <person name="Schilthuizen M."/>
            <person name="Schranz E."/>
            <person name="Heidstra R."/>
            <person name="Miyata K."/>
            <person name="Fedorova E."/>
            <person name="Kohlen W."/>
            <person name="Bisseling T."/>
            <person name="Smit S."/>
            <person name="Geurts R."/>
        </authorList>
    </citation>
    <scope>NUCLEOTIDE SEQUENCE [LARGE SCALE GENOMIC DNA]</scope>
    <source>
        <strain evidence="6">cv. RG33-2</strain>
    </source>
</reference>
<gene>
    <name evidence="5" type="ORF">TorRG33x02_115140</name>
</gene>
<evidence type="ECO:0000259" key="4">
    <source>
        <dbReference type="PROSITE" id="PS50081"/>
    </source>
</evidence>
<evidence type="ECO:0000256" key="3">
    <source>
        <dbReference type="ARBA" id="ARBA00022833"/>
    </source>
</evidence>
<sequence length="372" mass="42612">MDKIDHPFHPLHPLVRRPSEVEKYWCASCHRYCYFDESFYCSICDFAMDSDCALMEPIECEAETNIQHFSHQHPMPLIEIFSELETCFACKLPCLGSPTYACKRCKYFLHRRCAECPSTNATHPSHPSHNLHLYVDHEKQRTCRSCERNASSFVLSCSKCDNWNVCIECYLLPIHVYRFYFHSHHHDHPNVLTRLVSKKSAEFTCSLCHFTFKTGASRFECRTCGFVIDVDCALRPSITVEGSGHFRHIYHQHPMMLVVDDARGKGVDQCCFACHSPCESGVAYFSCTECKCFIHKSCAELPLKFEHALHKNHSLFLTSPDTKLVTYPLDENLPSLEIIQANITAIFVKVKETQEFVSITVKSANSLPTSTA</sequence>
<dbReference type="PANTHER" id="PTHR46288:SF27">
    <property type="entry name" value="CYSTEINE_HISTIDINE-RICH C1 DOMAIN FAMILY PROTEIN"/>
    <property type="match status" value="1"/>
</dbReference>
<evidence type="ECO:0000313" key="6">
    <source>
        <dbReference type="Proteomes" id="UP000237000"/>
    </source>
</evidence>
<protein>
    <submittedName>
        <fullName evidence="5">Protein kinase C-like phorbol ester/diacylglycerol-binding domain containing protein</fullName>
    </submittedName>
</protein>
<keyword evidence="5" id="KW-0808">Transferase</keyword>
<evidence type="ECO:0000256" key="2">
    <source>
        <dbReference type="ARBA" id="ARBA00022737"/>
    </source>
</evidence>
<dbReference type="GO" id="GO:0046872">
    <property type="term" value="F:metal ion binding"/>
    <property type="evidence" value="ECO:0007669"/>
    <property type="project" value="UniProtKB-KW"/>
</dbReference>
<dbReference type="SUPFAM" id="SSF57889">
    <property type="entry name" value="Cysteine-rich domain"/>
    <property type="match status" value="4"/>
</dbReference>
<dbReference type="InParanoid" id="A0A2P5F4E3"/>
<evidence type="ECO:0000256" key="1">
    <source>
        <dbReference type="ARBA" id="ARBA00022723"/>
    </source>
</evidence>
<keyword evidence="1" id="KW-0479">Metal-binding</keyword>
<dbReference type="PROSITE" id="PS50081">
    <property type="entry name" value="ZF_DAG_PE_2"/>
    <property type="match status" value="1"/>
</dbReference>
<accession>A0A2P5F4E3</accession>
<dbReference type="OrthoDB" id="1884766at2759"/>
<dbReference type="InterPro" id="IPR046349">
    <property type="entry name" value="C1-like_sf"/>
</dbReference>